<accession>A0ABS0X261</accession>
<sequence>MPTALATVLLIVLQCFAPAPGAHATAGTGQPVAYTACGDGEPAGAGPALEHIRVRARPHACPVTDGRVTPAAPVAQDVPAPPHRPRVVAYDESRPAGSELPALLQVFRC</sequence>
<feature type="signal peptide" evidence="1">
    <location>
        <begin position="1"/>
        <end position="24"/>
    </location>
</feature>
<reference evidence="2 3" key="1">
    <citation type="submission" date="2020-12" db="EMBL/GenBank/DDBJ databases">
        <title>Streptomyces typhae sp. nov., a novel endophytic actinomycete isolated from the root of cattail pollen (Typha angustifolia L.).</title>
        <authorList>
            <person name="Peng C."/>
            <person name="Liu C."/>
        </authorList>
    </citation>
    <scope>NUCLEOTIDE SEQUENCE [LARGE SCALE GENOMIC DNA]</scope>
    <source>
        <strain evidence="2 3">JCM 4753</strain>
    </source>
</reference>
<keyword evidence="3" id="KW-1185">Reference proteome</keyword>
<evidence type="ECO:0000313" key="2">
    <source>
        <dbReference type="EMBL" id="MBJ3807280.1"/>
    </source>
</evidence>
<name>A0ABS0X261_9ACTN</name>
<feature type="chain" id="PRO_5045637324" description="Secreted protein" evidence="1">
    <location>
        <begin position="25"/>
        <end position="109"/>
    </location>
</feature>
<evidence type="ECO:0000256" key="1">
    <source>
        <dbReference type="SAM" id="SignalP"/>
    </source>
</evidence>
<protein>
    <recommendedName>
        <fullName evidence="4">Secreted protein</fullName>
    </recommendedName>
</protein>
<dbReference type="RefSeq" id="WP_190118191.1">
    <property type="nucleotide sequence ID" value="NZ_BMVR01000010.1"/>
</dbReference>
<gene>
    <name evidence="2" type="ORF">JGB26_09160</name>
</gene>
<proteinExistence type="predicted"/>
<dbReference type="EMBL" id="JAEKOZ010000004">
    <property type="protein sequence ID" value="MBJ3807280.1"/>
    <property type="molecule type" value="Genomic_DNA"/>
</dbReference>
<organism evidence="2 3">
    <name type="scientific">Streptomyces flavofungini</name>
    <dbReference type="NCBI Taxonomy" id="68200"/>
    <lineage>
        <taxon>Bacteria</taxon>
        <taxon>Bacillati</taxon>
        <taxon>Actinomycetota</taxon>
        <taxon>Actinomycetes</taxon>
        <taxon>Kitasatosporales</taxon>
        <taxon>Streptomycetaceae</taxon>
        <taxon>Streptomyces</taxon>
    </lineage>
</organism>
<keyword evidence="1" id="KW-0732">Signal</keyword>
<evidence type="ECO:0000313" key="3">
    <source>
        <dbReference type="Proteomes" id="UP000634780"/>
    </source>
</evidence>
<evidence type="ECO:0008006" key="4">
    <source>
        <dbReference type="Google" id="ProtNLM"/>
    </source>
</evidence>
<dbReference type="Proteomes" id="UP000634780">
    <property type="component" value="Unassembled WGS sequence"/>
</dbReference>
<comment type="caution">
    <text evidence="2">The sequence shown here is derived from an EMBL/GenBank/DDBJ whole genome shotgun (WGS) entry which is preliminary data.</text>
</comment>